<protein>
    <submittedName>
        <fullName evidence="1">Uncharacterized protein</fullName>
    </submittedName>
</protein>
<comment type="caution">
    <text evidence="1">The sequence shown here is derived from an EMBL/GenBank/DDBJ whole genome shotgun (WGS) entry which is preliminary data.</text>
</comment>
<dbReference type="AlphaFoldDB" id="A0A226X870"/>
<sequence>MLPAIRFQQEAGYAQRAKKNPPGLRRMDFFSDNAWSQRYLDCRVAALP</sequence>
<organism evidence="1 2">
    <name type="scientific">Caballeronia sordidicola</name>
    <name type="common">Burkholderia sordidicola</name>
    <dbReference type="NCBI Taxonomy" id="196367"/>
    <lineage>
        <taxon>Bacteria</taxon>
        <taxon>Pseudomonadati</taxon>
        <taxon>Pseudomonadota</taxon>
        <taxon>Betaproteobacteria</taxon>
        <taxon>Burkholderiales</taxon>
        <taxon>Burkholderiaceae</taxon>
        <taxon>Caballeronia</taxon>
    </lineage>
</organism>
<gene>
    <name evidence="1" type="ORF">BSU04_08235</name>
</gene>
<dbReference type="Proteomes" id="UP000214720">
    <property type="component" value="Unassembled WGS sequence"/>
</dbReference>
<name>A0A226X870_CABSO</name>
<accession>A0A226X870</accession>
<reference evidence="2" key="1">
    <citation type="submission" date="2017-01" db="EMBL/GenBank/DDBJ databases">
        <title>Genome Analysis of Deinococcus marmoris KOPRI26562.</title>
        <authorList>
            <person name="Kim J.H."/>
            <person name="Oh H.-M."/>
        </authorList>
    </citation>
    <scope>NUCLEOTIDE SEQUENCE [LARGE SCALE GENOMIC DNA]</scope>
    <source>
        <strain evidence="2">PAMC 26633</strain>
    </source>
</reference>
<evidence type="ECO:0000313" key="1">
    <source>
        <dbReference type="EMBL" id="OXC79147.1"/>
    </source>
</evidence>
<dbReference type="EMBL" id="MTHB01000046">
    <property type="protein sequence ID" value="OXC79147.1"/>
    <property type="molecule type" value="Genomic_DNA"/>
</dbReference>
<proteinExistence type="predicted"/>
<evidence type="ECO:0000313" key="2">
    <source>
        <dbReference type="Proteomes" id="UP000214720"/>
    </source>
</evidence>